<reference evidence="8" key="1">
    <citation type="journal article" date="2019" name="Int. J. Syst. Evol. Microbiol.">
        <title>The Global Catalogue of Microorganisms (GCM) 10K type strain sequencing project: providing services to taxonomists for standard genome sequencing and annotation.</title>
        <authorList>
            <consortium name="The Broad Institute Genomics Platform"/>
            <consortium name="The Broad Institute Genome Sequencing Center for Infectious Disease"/>
            <person name="Wu L."/>
            <person name="Ma J."/>
        </authorList>
    </citation>
    <scope>NUCLEOTIDE SEQUENCE [LARGE SCALE GENOMIC DNA]</scope>
    <source>
        <strain evidence="8">JCM 16902</strain>
    </source>
</reference>
<keyword evidence="2 5" id="KW-0812">Transmembrane</keyword>
<feature type="transmembrane region" description="Helical" evidence="5">
    <location>
        <begin position="257"/>
        <end position="277"/>
    </location>
</feature>
<dbReference type="Pfam" id="PF12698">
    <property type="entry name" value="ABC2_membrane_3"/>
    <property type="match status" value="1"/>
</dbReference>
<evidence type="ECO:0000313" key="7">
    <source>
        <dbReference type="EMBL" id="GAA3609956.1"/>
    </source>
</evidence>
<dbReference type="InterPro" id="IPR013525">
    <property type="entry name" value="ABC2_TM"/>
</dbReference>
<accession>A0ABP6ZJP8</accession>
<protein>
    <submittedName>
        <fullName evidence="7">ABC transporter permease</fullName>
    </submittedName>
</protein>
<feature type="domain" description="ABC-2 type transporter transmembrane" evidence="6">
    <location>
        <begin position="111"/>
        <end position="401"/>
    </location>
</feature>
<feature type="transmembrane region" description="Helical" evidence="5">
    <location>
        <begin position="21"/>
        <end position="43"/>
    </location>
</feature>
<keyword evidence="8" id="KW-1185">Reference proteome</keyword>
<dbReference type="Proteomes" id="UP001501074">
    <property type="component" value="Unassembled WGS sequence"/>
</dbReference>
<evidence type="ECO:0000256" key="3">
    <source>
        <dbReference type="ARBA" id="ARBA00022989"/>
    </source>
</evidence>
<evidence type="ECO:0000256" key="2">
    <source>
        <dbReference type="ARBA" id="ARBA00022692"/>
    </source>
</evidence>
<dbReference type="PANTHER" id="PTHR43471">
    <property type="entry name" value="ABC TRANSPORTER PERMEASE"/>
    <property type="match status" value="1"/>
</dbReference>
<evidence type="ECO:0000256" key="4">
    <source>
        <dbReference type="ARBA" id="ARBA00023136"/>
    </source>
</evidence>
<name>A0ABP6ZJP8_9ACTN</name>
<evidence type="ECO:0000256" key="1">
    <source>
        <dbReference type="ARBA" id="ARBA00004141"/>
    </source>
</evidence>
<dbReference type="PANTHER" id="PTHR43471:SF3">
    <property type="entry name" value="ABC TRANSPORTER PERMEASE PROTEIN NATB"/>
    <property type="match status" value="1"/>
</dbReference>
<keyword evidence="3 5" id="KW-1133">Transmembrane helix</keyword>
<keyword evidence="4 5" id="KW-0472">Membrane</keyword>
<feature type="transmembrane region" description="Helical" evidence="5">
    <location>
        <begin position="337"/>
        <end position="362"/>
    </location>
</feature>
<dbReference type="EMBL" id="BAAAZO010000003">
    <property type="protein sequence ID" value="GAA3609956.1"/>
    <property type="molecule type" value="Genomic_DNA"/>
</dbReference>
<comment type="subcellular location">
    <subcellularLocation>
        <location evidence="1">Membrane</location>
        <topology evidence="1">Multi-pass membrane protein</topology>
    </subcellularLocation>
</comment>
<evidence type="ECO:0000259" key="6">
    <source>
        <dbReference type="Pfam" id="PF12698"/>
    </source>
</evidence>
<proteinExistence type="predicted"/>
<dbReference type="RefSeq" id="WP_231487316.1">
    <property type="nucleotide sequence ID" value="NZ_BAAAZO010000003.1"/>
</dbReference>
<organism evidence="7 8">
    <name type="scientific">Kineosporia mesophila</name>
    <dbReference type="NCBI Taxonomy" id="566012"/>
    <lineage>
        <taxon>Bacteria</taxon>
        <taxon>Bacillati</taxon>
        <taxon>Actinomycetota</taxon>
        <taxon>Actinomycetes</taxon>
        <taxon>Kineosporiales</taxon>
        <taxon>Kineosporiaceae</taxon>
        <taxon>Kineosporia</taxon>
    </lineage>
</organism>
<evidence type="ECO:0000256" key="5">
    <source>
        <dbReference type="SAM" id="Phobius"/>
    </source>
</evidence>
<feature type="transmembrane region" description="Helical" evidence="5">
    <location>
        <begin position="297"/>
        <end position="316"/>
    </location>
</feature>
<gene>
    <name evidence="7" type="ORF">GCM10022223_27550</name>
</gene>
<feature type="transmembrane region" description="Helical" evidence="5">
    <location>
        <begin position="382"/>
        <end position="404"/>
    </location>
</feature>
<feature type="transmembrane region" description="Helical" evidence="5">
    <location>
        <begin position="204"/>
        <end position="228"/>
    </location>
</feature>
<sequence>MIETIRLIAAREITTKLRDRAFLISTGVMLLIVVGSVVVPLLLNGDDGHPKFRLAVAGSSATTIGETAKTVGAAAITAADVQEKADDQAGEDGLPLVTRAAETGVPAADLTLVNADSADAATALVRSEDADAALVETADGTLEVIGRDEVDSDLSTLITVAAQADETRAVLTEAGVGDDVLTQLQSTRPPGERLLEPGSPNEGVATVLSFAFAGLFYFTAIVFGLTIAQSVVEEKQSRVIEILVAATPVRLLLAGKIVGNAVLALGQVALLLAIGLAAASATGQGAAASLLLSSGGWFLLFFALGFVMLSCAWAAAGSLAARQEDLQSTTMPLQMALIIPFFLAFSFTDPGTGLKVLSYVPFTSPMSMPRRLLIEDASWWEALISLGIIAATGALLIVLAARLYEGSLLRTGTKTSIAAAWKREKQTSA</sequence>
<evidence type="ECO:0000313" key="8">
    <source>
        <dbReference type="Proteomes" id="UP001501074"/>
    </source>
</evidence>
<comment type="caution">
    <text evidence="7">The sequence shown here is derived from an EMBL/GenBank/DDBJ whole genome shotgun (WGS) entry which is preliminary data.</text>
</comment>